<dbReference type="EMBL" id="NIGF01000002">
    <property type="protein sequence ID" value="PQV65059.1"/>
    <property type="molecule type" value="Genomic_DNA"/>
</dbReference>
<dbReference type="RefSeq" id="WP_123580269.1">
    <property type="nucleotide sequence ID" value="NZ_NIGF01000002.1"/>
</dbReference>
<dbReference type="Proteomes" id="UP000237684">
    <property type="component" value="Unassembled WGS sequence"/>
</dbReference>
<dbReference type="InParanoid" id="A0A2S8SWB5"/>
<dbReference type="AlphaFoldDB" id="A0A2S8SWB5"/>
<name>A0A2S8SWB5_9BACT</name>
<feature type="region of interest" description="Disordered" evidence="1">
    <location>
        <begin position="98"/>
        <end position="118"/>
    </location>
</feature>
<evidence type="ECO:0008006" key="5">
    <source>
        <dbReference type="Google" id="ProtNLM"/>
    </source>
</evidence>
<feature type="chain" id="PRO_5015773445" description="DUF5666 domain-containing protein" evidence="2">
    <location>
        <begin position="24"/>
        <end position="118"/>
    </location>
</feature>
<keyword evidence="4" id="KW-1185">Reference proteome</keyword>
<evidence type="ECO:0000256" key="1">
    <source>
        <dbReference type="SAM" id="MobiDB-lite"/>
    </source>
</evidence>
<accession>A0A2S8SWB5</accession>
<comment type="caution">
    <text evidence="3">The sequence shown here is derived from an EMBL/GenBank/DDBJ whole genome shotgun (WGS) entry which is preliminary data.</text>
</comment>
<feature type="signal peptide" evidence="2">
    <location>
        <begin position="1"/>
        <end position="23"/>
    </location>
</feature>
<protein>
    <recommendedName>
        <fullName evidence="5">DUF5666 domain-containing protein</fullName>
    </recommendedName>
</protein>
<organism evidence="3 4">
    <name type="scientific">Abditibacterium utsteinense</name>
    <dbReference type="NCBI Taxonomy" id="1960156"/>
    <lineage>
        <taxon>Bacteria</taxon>
        <taxon>Pseudomonadati</taxon>
        <taxon>Abditibacteriota</taxon>
        <taxon>Abditibacteriia</taxon>
        <taxon>Abditibacteriales</taxon>
        <taxon>Abditibacteriaceae</taxon>
        <taxon>Abditibacterium</taxon>
    </lineage>
</organism>
<keyword evidence="2" id="KW-0732">Signal</keyword>
<evidence type="ECO:0000256" key="2">
    <source>
        <dbReference type="SAM" id="SignalP"/>
    </source>
</evidence>
<proteinExistence type="predicted"/>
<evidence type="ECO:0000313" key="3">
    <source>
        <dbReference type="EMBL" id="PQV65059.1"/>
    </source>
</evidence>
<reference evidence="3 4" key="1">
    <citation type="journal article" date="2018" name="Syst. Appl. Microbiol.">
        <title>Abditibacterium utsteinense sp. nov., the first cultivated member of candidate phylum FBP, isolated from ice-free Antarctic soil samples.</title>
        <authorList>
            <person name="Tahon G."/>
            <person name="Tytgat B."/>
            <person name="Lebbe L."/>
            <person name="Carlier A."/>
            <person name="Willems A."/>
        </authorList>
    </citation>
    <scope>NUCLEOTIDE SEQUENCE [LARGE SCALE GENOMIC DNA]</scope>
    <source>
        <strain evidence="3 4">LMG 29911</strain>
    </source>
</reference>
<gene>
    <name evidence="3" type="ORF">B1R32_10266</name>
</gene>
<evidence type="ECO:0000313" key="4">
    <source>
        <dbReference type="Proteomes" id="UP000237684"/>
    </source>
</evidence>
<sequence length="118" mass="12565">MKNSKIVLFCALFAGAFSTSALRAQPKPSMARPISLTGIIAGSFMGREFLLRANGETYRVRPLAKVSLQGVKGGDRVRVWGRPTGLRVNFANVRVLTPRASSNPSDYNPAPGATTDGG</sequence>